<dbReference type="Proteomes" id="UP000276133">
    <property type="component" value="Unassembled WGS sequence"/>
</dbReference>
<evidence type="ECO:0000313" key="1">
    <source>
        <dbReference type="EMBL" id="RNA17721.1"/>
    </source>
</evidence>
<organism evidence="1 2">
    <name type="scientific">Brachionus plicatilis</name>
    <name type="common">Marine rotifer</name>
    <name type="synonym">Brachionus muelleri</name>
    <dbReference type="NCBI Taxonomy" id="10195"/>
    <lineage>
        <taxon>Eukaryota</taxon>
        <taxon>Metazoa</taxon>
        <taxon>Spiralia</taxon>
        <taxon>Gnathifera</taxon>
        <taxon>Rotifera</taxon>
        <taxon>Eurotatoria</taxon>
        <taxon>Monogononta</taxon>
        <taxon>Pseudotrocha</taxon>
        <taxon>Ploima</taxon>
        <taxon>Brachionidae</taxon>
        <taxon>Brachionus</taxon>
    </lineage>
</organism>
<feature type="non-terminal residue" evidence="1">
    <location>
        <position position="429"/>
    </location>
</feature>
<comment type="caution">
    <text evidence="1">The sequence shown here is derived from an EMBL/GenBank/DDBJ whole genome shotgun (WGS) entry which is preliminary data.</text>
</comment>
<protein>
    <submittedName>
        <fullName evidence="1">DALR anticodon-binding domain-containing</fullName>
    </submittedName>
</protein>
<reference evidence="1 2" key="1">
    <citation type="journal article" date="2018" name="Sci. Rep.">
        <title>Genomic signatures of local adaptation to the degree of environmental predictability in rotifers.</title>
        <authorList>
            <person name="Franch-Gras L."/>
            <person name="Hahn C."/>
            <person name="Garcia-Roger E.M."/>
            <person name="Carmona M.J."/>
            <person name="Serra M."/>
            <person name="Gomez A."/>
        </authorList>
    </citation>
    <scope>NUCLEOTIDE SEQUENCE [LARGE SCALE GENOMIC DNA]</scope>
    <source>
        <strain evidence="1">HYR1</strain>
    </source>
</reference>
<sequence>MNFPKEDEFNIKFRHLLDRFVLNKSNLKLTYRPNDVDSCFVNNIFVSIEDRNRNLCSLTNLRLIILANFISNFLGIKLKLNVCSEKTNDLKRFKSILELINIKENLTLEFHSQHTDMEEIAKKFVQNIDEKFKTTDKENDVIVNFSRIKSEFNLEKYDQNLKNKYLDVLPLTAELYKNFLNENLPVYDGIQTLCLNSELFQAQKIDLLLRSFSDIDHKHKRYEHGFICTGIVKIDENEPSYFDLRDDFLKHYECRQKFFKYSAEQRQMMSEQICEVNIQNLTLFSLVYDMFNSNHQTDIKKFKCIDLEKIKIDENQKLGEQSSFILYNCARISAILDKFYSNVDQGLFEKLKNTDDLDFYNLLKTNYERKICSNFLFKCESIFDEIYQSLTISGKNSVQIRINISKLLCFTNDLFNHFSKYYSKIRIIE</sequence>
<dbReference type="STRING" id="10195.A0A3M7R2Y4"/>
<dbReference type="PANTHER" id="PTHR16043:SF1">
    <property type="entry name" value="DALR ANTICODON-BINDING DOMAIN-CONTAINING PROTEIN 3"/>
    <property type="match status" value="1"/>
</dbReference>
<dbReference type="GO" id="GO:0000049">
    <property type="term" value="F:tRNA binding"/>
    <property type="evidence" value="ECO:0007669"/>
    <property type="project" value="TreeGrafter"/>
</dbReference>
<name>A0A3M7R2Y4_BRAPC</name>
<dbReference type="Gene3D" id="1.10.730.10">
    <property type="entry name" value="Isoleucyl-tRNA Synthetase, Domain 1"/>
    <property type="match status" value="1"/>
</dbReference>
<dbReference type="GO" id="GO:0106217">
    <property type="term" value="P:tRNA C3-cytosine methylation"/>
    <property type="evidence" value="ECO:0007669"/>
    <property type="project" value="TreeGrafter"/>
</dbReference>
<dbReference type="OrthoDB" id="9990834at2759"/>
<dbReference type="EMBL" id="REGN01004385">
    <property type="protein sequence ID" value="RNA17721.1"/>
    <property type="molecule type" value="Genomic_DNA"/>
</dbReference>
<dbReference type="PANTHER" id="PTHR16043">
    <property type="entry name" value="DALRD3 PROTEIN"/>
    <property type="match status" value="1"/>
</dbReference>
<evidence type="ECO:0000313" key="2">
    <source>
        <dbReference type="Proteomes" id="UP000276133"/>
    </source>
</evidence>
<dbReference type="InterPro" id="IPR037380">
    <property type="entry name" value="DALRD3"/>
</dbReference>
<accession>A0A3M7R2Y4</accession>
<proteinExistence type="predicted"/>
<dbReference type="AlphaFoldDB" id="A0A3M7R2Y4"/>
<gene>
    <name evidence="1" type="ORF">BpHYR1_042110</name>
</gene>
<keyword evidence="2" id="KW-1185">Reference proteome</keyword>